<reference evidence="1 2" key="1">
    <citation type="submission" date="2020-07" db="EMBL/GenBank/DDBJ databases">
        <title>Complete genome sequence of Klebsiella pneumoniae phage Miami.</title>
        <authorList>
            <person name="Mora D.A."/>
            <person name="Lessor L."/>
            <person name="Gill J."/>
            <person name="Liu M."/>
        </authorList>
    </citation>
    <scope>NUCLEOTIDE SEQUENCE [LARGE SCALE GENOMIC DNA]</scope>
</reference>
<proteinExistence type="predicted"/>
<protein>
    <submittedName>
        <fullName evidence="1">Uncharacterized protein</fullName>
    </submittedName>
</protein>
<sequence>MRDNLVILGKGFYLVRTQAGFRKAIKHRFSNSPDIAEERPSNYPRSYPAIVSISTEYRGYWYPSVNWIPLNDLLGQIKESE</sequence>
<dbReference type="Proteomes" id="UP000662782">
    <property type="component" value="Segment"/>
</dbReference>
<keyword evidence="2" id="KW-1185">Reference proteome</keyword>
<evidence type="ECO:0000313" key="1">
    <source>
        <dbReference type="EMBL" id="QPB09245.1"/>
    </source>
</evidence>
<evidence type="ECO:0000313" key="2">
    <source>
        <dbReference type="Proteomes" id="UP000662782"/>
    </source>
</evidence>
<accession>A0A873WMD9</accession>
<name>A0A873WMD9_9CAUD</name>
<dbReference type="EMBL" id="MT701590">
    <property type="protein sequence ID" value="QPB09245.1"/>
    <property type="molecule type" value="Genomic_DNA"/>
</dbReference>
<gene>
    <name evidence="1" type="ORF">CPT_Miami_150</name>
</gene>
<organism evidence="1 2">
    <name type="scientific">Klebsiella phage Miami</name>
    <dbReference type="NCBI Taxonomy" id="2767581"/>
    <lineage>
        <taxon>Viruses</taxon>
        <taxon>Duplodnaviria</taxon>
        <taxon>Heunggongvirae</taxon>
        <taxon>Uroviricota</taxon>
        <taxon>Caudoviricetes</taxon>
        <taxon>Chimalliviridae</taxon>
        <taxon>Miamivirus</taxon>
        <taxon>Miamivirus miami</taxon>
    </lineage>
</organism>